<name>A0A9Q4AMN5_9HYPH</name>
<gene>
    <name evidence="3" type="ORF">NF348_04720</name>
</gene>
<keyword evidence="3" id="KW-0255">Endonuclease</keyword>
<evidence type="ECO:0000259" key="2">
    <source>
        <dbReference type="Pfam" id="PF04480"/>
    </source>
</evidence>
<protein>
    <submittedName>
        <fullName evidence="3">Endonuclease domain-containing protein</fullName>
    </submittedName>
</protein>
<evidence type="ECO:0000313" key="3">
    <source>
        <dbReference type="EMBL" id="MCP8886398.1"/>
    </source>
</evidence>
<dbReference type="CDD" id="cd01038">
    <property type="entry name" value="Endonuclease_DUF559"/>
    <property type="match status" value="1"/>
</dbReference>
<evidence type="ECO:0000256" key="1">
    <source>
        <dbReference type="SAM" id="MobiDB-lite"/>
    </source>
</evidence>
<dbReference type="InterPro" id="IPR047216">
    <property type="entry name" value="Endonuclease_DUF559_bact"/>
</dbReference>
<dbReference type="Gene3D" id="3.40.960.10">
    <property type="entry name" value="VSR Endonuclease"/>
    <property type="match status" value="1"/>
</dbReference>
<keyword evidence="3" id="KW-0378">Hydrolase</keyword>
<accession>A0A9Q4AMN5</accession>
<dbReference type="SUPFAM" id="SSF52980">
    <property type="entry name" value="Restriction endonuclease-like"/>
    <property type="match status" value="1"/>
</dbReference>
<sequence length="143" mass="16027">MRQNSSDAERKLWSLLRGRRMQGNKFVRQLGIGPYIADFVCREAALIIEADGGQHAESAKDQTRTAYLNAEGYSVLRFWNQEILLYPEAVWEAIASVLALNPSPDLRFAPATLSPQGRGVSGARAASTKKRSFRPFRQDQTNE</sequence>
<organism evidence="3 4">
    <name type="scientific">Devosia ureilytica</name>
    <dbReference type="NCBI Taxonomy" id="2952754"/>
    <lineage>
        <taxon>Bacteria</taxon>
        <taxon>Pseudomonadati</taxon>
        <taxon>Pseudomonadota</taxon>
        <taxon>Alphaproteobacteria</taxon>
        <taxon>Hyphomicrobiales</taxon>
        <taxon>Devosiaceae</taxon>
        <taxon>Devosia</taxon>
    </lineage>
</organism>
<dbReference type="GO" id="GO:0004519">
    <property type="term" value="F:endonuclease activity"/>
    <property type="evidence" value="ECO:0007669"/>
    <property type="project" value="UniProtKB-KW"/>
</dbReference>
<comment type="caution">
    <text evidence="3">The sequence shown here is derived from an EMBL/GenBank/DDBJ whole genome shotgun (WGS) entry which is preliminary data.</text>
</comment>
<dbReference type="Pfam" id="PF04480">
    <property type="entry name" value="DUF559"/>
    <property type="match status" value="1"/>
</dbReference>
<reference evidence="3" key="1">
    <citation type="submission" date="2022-06" db="EMBL/GenBank/DDBJ databases">
        <title>Devosia sp. XJ19-45 genome assembly.</title>
        <authorList>
            <person name="Li B."/>
            <person name="Cai M."/>
            <person name="Nie G."/>
            <person name="Li W."/>
        </authorList>
    </citation>
    <scope>NUCLEOTIDE SEQUENCE</scope>
    <source>
        <strain evidence="3">XJ19-45</strain>
    </source>
</reference>
<feature type="region of interest" description="Disordered" evidence="1">
    <location>
        <begin position="111"/>
        <end position="143"/>
    </location>
</feature>
<feature type="domain" description="DUF559" evidence="2">
    <location>
        <begin position="1"/>
        <end position="98"/>
    </location>
</feature>
<dbReference type="AlphaFoldDB" id="A0A9Q4AMN5"/>
<dbReference type="Proteomes" id="UP001060275">
    <property type="component" value="Unassembled WGS sequence"/>
</dbReference>
<dbReference type="EMBL" id="JAMWDU010000002">
    <property type="protein sequence ID" value="MCP8886398.1"/>
    <property type="molecule type" value="Genomic_DNA"/>
</dbReference>
<dbReference type="InterPro" id="IPR011335">
    <property type="entry name" value="Restrct_endonuc-II-like"/>
</dbReference>
<dbReference type="PANTHER" id="PTHR38590">
    <property type="entry name" value="BLL0828 PROTEIN"/>
    <property type="match status" value="1"/>
</dbReference>
<evidence type="ECO:0000313" key="4">
    <source>
        <dbReference type="Proteomes" id="UP001060275"/>
    </source>
</evidence>
<keyword evidence="3" id="KW-0540">Nuclease</keyword>
<keyword evidence="4" id="KW-1185">Reference proteome</keyword>
<proteinExistence type="predicted"/>
<dbReference type="PANTHER" id="PTHR38590:SF1">
    <property type="entry name" value="BLL0828 PROTEIN"/>
    <property type="match status" value="1"/>
</dbReference>
<dbReference type="InterPro" id="IPR007569">
    <property type="entry name" value="DUF559"/>
</dbReference>